<dbReference type="InterPro" id="IPR004888">
    <property type="entry name" value="Glycoside_hydrolase_63"/>
</dbReference>
<evidence type="ECO:0008006" key="7">
    <source>
        <dbReference type="Google" id="ProtNLM"/>
    </source>
</evidence>
<dbReference type="Gene3D" id="1.50.10.10">
    <property type="match status" value="1"/>
</dbReference>
<keyword evidence="2" id="KW-1133">Transmembrane helix</keyword>
<dbReference type="Pfam" id="PF03200">
    <property type="entry name" value="Glyco_hydro_63"/>
    <property type="match status" value="1"/>
</dbReference>
<dbReference type="InterPro" id="IPR008928">
    <property type="entry name" value="6-hairpin_glycosidase_sf"/>
</dbReference>
<feature type="domain" description="Glycosyl hydrolase family 63 C-terminal" evidence="3">
    <location>
        <begin position="1138"/>
        <end position="1226"/>
    </location>
</feature>
<dbReference type="PANTHER" id="PTHR10412:SF10">
    <property type="entry name" value="GLYCOSYL HYDROLASE FAMILY 63 C-TERMINAL DOMAIN-CONTAINING PROTEIN"/>
    <property type="match status" value="1"/>
</dbReference>
<organism evidence="5 6">
    <name type="scientific">Oopsacas minuta</name>
    <dbReference type="NCBI Taxonomy" id="111878"/>
    <lineage>
        <taxon>Eukaryota</taxon>
        <taxon>Metazoa</taxon>
        <taxon>Porifera</taxon>
        <taxon>Hexactinellida</taxon>
        <taxon>Hexasterophora</taxon>
        <taxon>Lyssacinosida</taxon>
        <taxon>Leucopsacidae</taxon>
        <taxon>Oopsacas</taxon>
    </lineage>
</organism>
<dbReference type="InterPro" id="IPR012341">
    <property type="entry name" value="6hp_glycosidase-like_sf"/>
</dbReference>
<evidence type="ECO:0000256" key="2">
    <source>
        <dbReference type="SAM" id="Phobius"/>
    </source>
</evidence>
<gene>
    <name evidence="5" type="ORF">LOD99_12999</name>
</gene>
<feature type="transmembrane region" description="Helical" evidence="2">
    <location>
        <begin position="176"/>
        <end position="200"/>
    </location>
</feature>
<keyword evidence="2" id="KW-0472">Membrane</keyword>
<feature type="domain" description="Mannosylglycerate hydrolase MGH1-like glycoside hydrolase" evidence="4">
    <location>
        <begin position="864"/>
        <end position="969"/>
    </location>
</feature>
<sequence length="1321" mass="152164">MATPSDRLTHSEHSLPDVSADNIEHNLPVTPPMPHYKGDNYYNYPTQAPELNSSTTNINMQPNPMYQDFQSGPPQRRSSENQVIVEKIKEGNPDAQSPSSNLVNNVKIYERLDSILPGKLSLTPRYSYNPQKKTERDSVYQYLGSIRSDNNQTLDGLPVSLPDSKSNYIARVCLQIFFSIVLIITLFIAVSALVIAMLSLSTSNAQISSSQEIALILEELTPLINANSTYKLLVQNITNTQNSLSSFRNETLQNFSVLFNTPNNCYERSTECLVEKHTTSCSTIPLTFDNSTERLTGLSCVTTNMNGEAQIVLDDNSRYYCYCSITISQEIVWMCKISLWEYMRTVFREDGAYTYIRNLQMAIRSPDEPEAGSSKHHLVLQPSEEIRQRHITRIQQSAPFCVMRSNKSGKFNRHKSIPLIEQRDTDPETLRLVEDQERANYWKRWGPYLSERQWGTVREDYSSDGSCWDYLSHDHARSRAYRWGEDGLMGICDRQCRMCFCLGLWNGKDPILKERLFGLTGPQGNHGEDVKECYYYIDSTPTHSYMKALYKYPMCEYPYSRIELANRESGIGGPEIELEDLGVFKDNKYWDVFVEYAKASPDSICIRISCHNRSNSPATLHVLPQLWYRNTWVWGYQHEGATDKPLLQLLEDGHVHGEHNSTLGKWCLFASDCNGQTPQILFTENETNYKTLYGMEGADKYKKDAFHRYIVNGEKTAVNPNMEGTKCGIYHTQDVDSNSCVKFKLILCSEKEKPNLSQEEMFGAFFEKTIQIRKSEANKFYSRLVYQGITDFKSSLSPDQLEVVRQSYAGLLWSKQFYHYSVKDWLRGDPNTPVPDEARLCGRNADWGHLFNREVISMPDKWEYPWYASWDLAFHMIPFAKIDPNFAKEQLILFLREWYMHPNGQMPAYEFAFNDVNPPVHAWACFRVYKMTGSRGTRDQKFLARTFQKLVLNFNWWVNRKDPSGKNIFAGGFLGLDNIGLFDRSRPLPEGWVLEQADGTAWMAFFCIVMLDMALELAHTHDVVYEDMASKFFEHFIQISDAINQLGQGKGLWHEEDGFYYDLLRINGQSFPMRIRSIVGIIPIFACLTLEERVMDKLGGFKTRLEWFMKYRPDLSEQISGMDTNHEAGYHHLLAIPSREQLIKVLRYVLDEKEFLSPYGIRSLSKAHETAPFVMELDGQTQKVTYVPGESNTLIFGGNSNWRGPIWICINYLVIESLERYHFYYGDELKVECPVGSGNMLTLYQVSIELSLRLTKLFLPDKTGKRPCHGEAKSYQSDPFWKDLVLFYEYFHGDSGRGCGASHQTGWTALISRCFEKLAHH</sequence>
<evidence type="ECO:0000313" key="5">
    <source>
        <dbReference type="EMBL" id="KAI6645736.1"/>
    </source>
</evidence>
<comment type="caution">
    <text evidence="5">The sequence shown here is derived from an EMBL/GenBank/DDBJ whole genome shotgun (WGS) entry which is preliminary data.</text>
</comment>
<dbReference type="SUPFAM" id="SSF48208">
    <property type="entry name" value="Six-hairpin glycosidases"/>
    <property type="match status" value="1"/>
</dbReference>
<evidence type="ECO:0000259" key="3">
    <source>
        <dbReference type="Pfam" id="PF03200"/>
    </source>
</evidence>
<dbReference type="GO" id="GO:0004573">
    <property type="term" value="F:Glc3Man9GlcNAc2 oligosaccharide glucosidase activity"/>
    <property type="evidence" value="ECO:0007669"/>
    <property type="project" value="InterPro"/>
</dbReference>
<evidence type="ECO:0000313" key="6">
    <source>
        <dbReference type="Proteomes" id="UP001165289"/>
    </source>
</evidence>
<dbReference type="GO" id="GO:0009311">
    <property type="term" value="P:oligosaccharide metabolic process"/>
    <property type="evidence" value="ECO:0007669"/>
    <property type="project" value="InterPro"/>
</dbReference>
<keyword evidence="2" id="KW-0812">Transmembrane</keyword>
<keyword evidence="6" id="KW-1185">Reference proteome</keyword>
<feature type="region of interest" description="Disordered" evidence="1">
    <location>
        <begin position="52"/>
        <end position="80"/>
    </location>
</feature>
<evidence type="ECO:0000259" key="4">
    <source>
        <dbReference type="Pfam" id="PF22422"/>
    </source>
</evidence>
<feature type="region of interest" description="Disordered" evidence="1">
    <location>
        <begin position="1"/>
        <end position="25"/>
    </location>
</feature>
<dbReference type="EMBL" id="JAKMXF010000365">
    <property type="protein sequence ID" value="KAI6645736.1"/>
    <property type="molecule type" value="Genomic_DNA"/>
</dbReference>
<dbReference type="Proteomes" id="UP001165289">
    <property type="component" value="Unassembled WGS sequence"/>
</dbReference>
<dbReference type="InterPro" id="IPR031335">
    <property type="entry name" value="Glyco_hydro_63_C"/>
</dbReference>
<reference evidence="5 6" key="1">
    <citation type="journal article" date="2023" name="BMC Biol.">
        <title>The compact genome of the sponge Oopsacas minuta (Hexactinellida) is lacking key metazoan core genes.</title>
        <authorList>
            <person name="Santini S."/>
            <person name="Schenkelaars Q."/>
            <person name="Jourda C."/>
            <person name="Duchesne M."/>
            <person name="Belahbib H."/>
            <person name="Rocher C."/>
            <person name="Selva M."/>
            <person name="Riesgo A."/>
            <person name="Vervoort M."/>
            <person name="Leys S.P."/>
            <person name="Kodjabachian L."/>
            <person name="Le Bivic A."/>
            <person name="Borchiellini C."/>
            <person name="Claverie J.M."/>
            <person name="Renard E."/>
        </authorList>
    </citation>
    <scope>NUCLEOTIDE SEQUENCE [LARGE SCALE GENOMIC DNA]</scope>
    <source>
        <strain evidence="5">SPO-2</strain>
    </source>
</reference>
<evidence type="ECO:0000256" key="1">
    <source>
        <dbReference type="SAM" id="MobiDB-lite"/>
    </source>
</evidence>
<accession>A0AAV7IX82</accession>
<proteinExistence type="predicted"/>
<dbReference type="Pfam" id="PF22422">
    <property type="entry name" value="MGH1-like_GH"/>
    <property type="match status" value="1"/>
</dbReference>
<dbReference type="PANTHER" id="PTHR10412">
    <property type="entry name" value="MANNOSYL-OLIGOSACCHARIDE GLUCOSIDASE"/>
    <property type="match status" value="1"/>
</dbReference>
<feature type="compositionally biased region" description="Polar residues" evidence="1">
    <location>
        <begin position="52"/>
        <end position="73"/>
    </location>
</feature>
<dbReference type="InterPro" id="IPR054491">
    <property type="entry name" value="MGH1-like_GH"/>
</dbReference>
<name>A0AAV7IX82_9METZ</name>
<protein>
    <recommendedName>
        <fullName evidence="7">Glycosyl hydrolase family 63 C-terminal domain-containing protein</fullName>
    </recommendedName>
</protein>